<feature type="chain" id="PRO_5019491714" description="Transmembrane protein" evidence="1">
    <location>
        <begin position="29"/>
        <end position="110"/>
    </location>
</feature>
<dbReference type="EMBL" id="RAQK01000001">
    <property type="protein sequence ID" value="RKE97813.1"/>
    <property type="molecule type" value="Genomic_DNA"/>
</dbReference>
<evidence type="ECO:0000256" key="1">
    <source>
        <dbReference type="SAM" id="SignalP"/>
    </source>
</evidence>
<accession>A0A420DUE7</accession>
<proteinExistence type="predicted"/>
<keyword evidence="1" id="KW-0732">Signal</keyword>
<organism evidence="2 3">
    <name type="scientific">Sulfitobacter guttiformis</name>
    <dbReference type="NCBI Taxonomy" id="74349"/>
    <lineage>
        <taxon>Bacteria</taxon>
        <taxon>Pseudomonadati</taxon>
        <taxon>Pseudomonadota</taxon>
        <taxon>Alphaproteobacteria</taxon>
        <taxon>Rhodobacterales</taxon>
        <taxon>Roseobacteraceae</taxon>
        <taxon>Sulfitobacter</taxon>
    </lineage>
</organism>
<evidence type="ECO:0000313" key="3">
    <source>
        <dbReference type="Proteomes" id="UP000284407"/>
    </source>
</evidence>
<keyword evidence="3" id="KW-1185">Reference proteome</keyword>
<dbReference type="OrthoDB" id="9810895at2"/>
<gene>
    <name evidence="2" type="ORF">C8N30_2442</name>
</gene>
<dbReference type="Proteomes" id="UP000284407">
    <property type="component" value="Unassembled WGS sequence"/>
</dbReference>
<dbReference type="AlphaFoldDB" id="A0A420DUE7"/>
<sequence length="110" mass="11529">MKRITKLLHLAALTGAAVVYLSSTQQLAARSQPNCGPRDAVLAQLAERYGETRRSIGIGSNNAVVETFASDETGSWTILVTLPSGLTCLVASGQSFEHVVEALPSKGSDA</sequence>
<protein>
    <recommendedName>
        <fullName evidence="4">Transmembrane protein</fullName>
    </recommendedName>
</protein>
<evidence type="ECO:0008006" key="4">
    <source>
        <dbReference type="Google" id="ProtNLM"/>
    </source>
</evidence>
<dbReference type="STRING" id="1443111.Z949_527"/>
<name>A0A420DUE7_9RHOB</name>
<feature type="signal peptide" evidence="1">
    <location>
        <begin position="1"/>
        <end position="28"/>
    </location>
</feature>
<dbReference type="RefSeq" id="WP_025061199.1">
    <property type="nucleotide sequence ID" value="NZ_RAQK01000001.1"/>
</dbReference>
<comment type="caution">
    <text evidence="2">The sequence shown here is derived from an EMBL/GenBank/DDBJ whole genome shotgun (WGS) entry which is preliminary data.</text>
</comment>
<reference evidence="2 3" key="1">
    <citation type="submission" date="2018-09" db="EMBL/GenBank/DDBJ databases">
        <title>Genomic Encyclopedia of Archaeal and Bacterial Type Strains, Phase II (KMG-II): from individual species to whole genera.</title>
        <authorList>
            <person name="Goeker M."/>
        </authorList>
    </citation>
    <scope>NUCLEOTIDE SEQUENCE [LARGE SCALE GENOMIC DNA]</scope>
    <source>
        <strain evidence="2 3">DSM 11458</strain>
    </source>
</reference>
<evidence type="ECO:0000313" key="2">
    <source>
        <dbReference type="EMBL" id="RKE97813.1"/>
    </source>
</evidence>